<comment type="caution">
    <text evidence="4">The sequence shown here is derived from an EMBL/GenBank/DDBJ whole genome shotgun (WGS) entry which is preliminary data.</text>
</comment>
<keyword evidence="5" id="KW-1185">Reference proteome</keyword>
<feature type="signal peptide" evidence="3">
    <location>
        <begin position="1"/>
        <end position="25"/>
    </location>
</feature>
<evidence type="ECO:0000313" key="5">
    <source>
        <dbReference type="Proteomes" id="UP001205843"/>
    </source>
</evidence>
<dbReference type="EMBL" id="JALJXV010000003">
    <property type="protein sequence ID" value="MCP1674266.1"/>
    <property type="molecule type" value="Genomic_DNA"/>
</dbReference>
<name>A0AAE3G1Z8_9GAMM</name>
<accession>A0AAE3G1Z8</accession>
<gene>
    <name evidence="4" type="ORF">J2T57_001368</name>
</gene>
<dbReference type="RefSeq" id="WP_253476140.1">
    <property type="nucleotide sequence ID" value="NZ_JALJXV010000003.1"/>
</dbReference>
<dbReference type="AlphaFoldDB" id="A0AAE3G1Z8"/>
<organism evidence="4 5">
    <name type="scientific">Natronocella acetinitrilica</name>
    <dbReference type="NCBI Taxonomy" id="414046"/>
    <lineage>
        <taxon>Bacteria</taxon>
        <taxon>Pseudomonadati</taxon>
        <taxon>Pseudomonadota</taxon>
        <taxon>Gammaproteobacteria</taxon>
        <taxon>Chromatiales</taxon>
        <taxon>Ectothiorhodospiraceae</taxon>
        <taxon>Natronocella</taxon>
    </lineage>
</organism>
<feature type="chain" id="PRO_5042281069" description="Type IV pilus biogenesis protein PilP" evidence="3">
    <location>
        <begin position="26"/>
        <end position="254"/>
    </location>
</feature>
<keyword evidence="3" id="KW-0732">Signal</keyword>
<reference evidence="4" key="1">
    <citation type="submission" date="2022-03" db="EMBL/GenBank/DDBJ databases">
        <title>Genomic Encyclopedia of Type Strains, Phase III (KMG-III): the genomes of soil and plant-associated and newly described type strains.</title>
        <authorList>
            <person name="Whitman W."/>
        </authorList>
    </citation>
    <scope>NUCLEOTIDE SEQUENCE</scope>
    <source>
        <strain evidence="4">ANL 6-2</strain>
    </source>
</reference>
<evidence type="ECO:0000256" key="2">
    <source>
        <dbReference type="SAM" id="MobiDB-lite"/>
    </source>
</evidence>
<protein>
    <recommendedName>
        <fullName evidence="6">Type IV pilus biogenesis protein PilP</fullName>
    </recommendedName>
</protein>
<evidence type="ECO:0000256" key="1">
    <source>
        <dbReference type="SAM" id="Coils"/>
    </source>
</evidence>
<feature type="coiled-coil region" evidence="1">
    <location>
        <begin position="58"/>
        <end position="85"/>
    </location>
</feature>
<proteinExistence type="predicted"/>
<feature type="region of interest" description="Disordered" evidence="2">
    <location>
        <begin position="222"/>
        <end position="242"/>
    </location>
</feature>
<evidence type="ECO:0000256" key="3">
    <source>
        <dbReference type="SAM" id="SignalP"/>
    </source>
</evidence>
<evidence type="ECO:0008006" key="6">
    <source>
        <dbReference type="Google" id="ProtNLM"/>
    </source>
</evidence>
<sequence length="254" mass="27708">MNTKTTKTVALALALAGALSIQAQASEPAGALSQIQSASKSERQSLELRSELSREVELLEMRLQLRAMQEEFDKIEREAATARAGDREKALVEHFEGYIAELDAHYQGVIADLEHRVQLARAEQSRSPVAIAERIATTRISGIGSAAIARFYYEGDVFTAAVGDEIAQGVRVADIGPRGATLRAGDRHVLSTLRPLEQARAEHQAREAADAYQRRLEAEESLARMRPPEPGPLPGEASADDFPYRAVYPMGGMQ</sequence>
<dbReference type="Proteomes" id="UP001205843">
    <property type="component" value="Unassembled WGS sequence"/>
</dbReference>
<keyword evidence="1" id="KW-0175">Coiled coil</keyword>
<evidence type="ECO:0000313" key="4">
    <source>
        <dbReference type="EMBL" id="MCP1674266.1"/>
    </source>
</evidence>